<evidence type="ECO:0000313" key="1">
    <source>
        <dbReference type="EMBL" id="GHC53752.1"/>
    </source>
</evidence>
<reference evidence="1" key="1">
    <citation type="journal article" date="2014" name="Int. J. Syst. Evol. Microbiol.">
        <title>Complete genome sequence of Corynebacterium casei LMG S-19264T (=DSM 44701T), isolated from a smear-ripened cheese.</title>
        <authorList>
            <consortium name="US DOE Joint Genome Institute (JGI-PGF)"/>
            <person name="Walter F."/>
            <person name="Albersmeier A."/>
            <person name="Kalinowski J."/>
            <person name="Ruckert C."/>
        </authorList>
    </citation>
    <scope>NUCLEOTIDE SEQUENCE</scope>
    <source>
        <strain evidence="1">JCM 4633</strain>
    </source>
</reference>
<organism evidence="1 2">
    <name type="scientific">Streptomyces cinnamoneus</name>
    <name type="common">Streptoverticillium cinnamoneum</name>
    <dbReference type="NCBI Taxonomy" id="53446"/>
    <lineage>
        <taxon>Bacteria</taxon>
        <taxon>Bacillati</taxon>
        <taxon>Actinomycetota</taxon>
        <taxon>Actinomycetes</taxon>
        <taxon>Kitasatosporales</taxon>
        <taxon>Streptomycetaceae</taxon>
        <taxon>Streptomyces</taxon>
        <taxon>Streptomyces cinnamoneus group</taxon>
    </lineage>
</organism>
<reference evidence="1" key="2">
    <citation type="submission" date="2020-09" db="EMBL/GenBank/DDBJ databases">
        <authorList>
            <person name="Sun Q."/>
            <person name="Ohkuma M."/>
        </authorList>
    </citation>
    <scope>NUCLEOTIDE SEQUENCE</scope>
    <source>
        <strain evidence="1">JCM 4633</strain>
    </source>
</reference>
<evidence type="ECO:0000313" key="2">
    <source>
        <dbReference type="Proteomes" id="UP000646244"/>
    </source>
</evidence>
<accession>A0A918WI59</accession>
<dbReference type="Gene3D" id="3.10.490.10">
    <property type="entry name" value="Gamma-glutamyl cyclotransferase-like"/>
    <property type="match status" value="1"/>
</dbReference>
<gene>
    <name evidence="1" type="ORF">GCM10010507_32540</name>
</gene>
<dbReference type="Proteomes" id="UP000646244">
    <property type="component" value="Unassembled WGS sequence"/>
</dbReference>
<protein>
    <recommendedName>
        <fullName evidence="3">Histone deacetylase</fullName>
    </recommendedName>
</protein>
<dbReference type="AlphaFoldDB" id="A0A918WI59"/>
<evidence type="ECO:0008006" key="3">
    <source>
        <dbReference type="Google" id="ProtNLM"/>
    </source>
</evidence>
<name>A0A918WI59_STRCJ</name>
<comment type="caution">
    <text evidence="1">The sequence shown here is derived from an EMBL/GenBank/DDBJ whole genome shotgun (WGS) entry which is preliminary data.</text>
</comment>
<sequence>MSSARRPVRSVAPGRPLRPGRVWYASYGSNMDPARLRYYLSGGRPPGAGRTFPGSRDRTPPRKSVPVELAGALYFATESPVWTGGRAFYDPQAPGTVRACAHLVTAQQFGDIAAQEMYEPPGAGLDLAVVLSEGRHVLGPGRYETLVCPGYLEDVPVLTFTAPWPLSAVRHTRPSTAYLRHLAAGLRTAGAWDDRTIASYLSRAPGAAGNWTVEQITALFPEG</sequence>
<dbReference type="EMBL" id="BMVB01000009">
    <property type="protein sequence ID" value="GHC53752.1"/>
    <property type="molecule type" value="Genomic_DNA"/>
</dbReference>
<proteinExistence type="predicted"/>